<dbReference type="PANTHER" id="PTHR12247">
    <property type="entry name" value="POLYCOMB GROUP PROTEIN"/>
    <property type="match status" value="1"/>
</dbReference>
<dbReference type="FunFam" id="2.30.30.140:FF:000007">
    <property type="entry name" value="Lethal(3)malignant brain tumor-like protein 1"/>
    <property type="match status" value="1"/>
</dbReference>
<dbReference type="PROSITE" id="PS50105">
    <property type="entry name" value="SAM_DOMAIN"/>
    <property type="match status" value="1"/>
</dbReference>
<evidence type="ECO:0000256" key="7">
    <source>
        <dbReference type="ARBA" id="ARBA00023015"/>
    </source>
</evidence>
<proteinExistence type="predicted"/>
<evidence type="ECO:0000256" key="1">
    <source>
        <dbReference type="ARBA" id="ARBA00004123"/>
    </source>
</evidence>
<dbReference type="GO" id="GO:0005634">
    <property type="term" value="C:nucleus"/>
    <property type="evidence" value="ECO:0007669"/>
    <property type="project" value="UniProtKB-SubCell"/>
</dbReference>
<dbReference type="GO" id="GO:0042393">
    <property type="term" value="F:histone binding"/>
    <property type="evidence" value="ECO:0007669"/>
    <property type="project" value="TreeGrafter"/>
</dbReference>
<keyword evidence="15" id="KW-1185">Reference proteome</keyword>
<comment type="subcellular location">
    <subcellularLocation>
        <location evidence="1">Nucleus</location>
    </subcellularLocation>
</comment>
<dbReference type="CDD" id="cd20103">
    <property type="entry name" value="MBT_L3MBTL1-like_rpt3"/>
    <property type="match status" value="1"/>
</dbReference>
<feature type="repeat" description="MBT" evidence="10">
    <location>
        <begin position="228"/>
        <end position="323"/>
    </location>
</feature>
<evidence type="ECO:0000256" key="4">
    <source>
        <dbReference type="ARBA" id="ARBA00022771"/>
    </source>
</evidence>
<evidence type="ECO:0000313" key="14">
    <source>
        <dbReference type="Ensembl" id="ENSGACP00000043682.1"/>
    </source>
</evidence>
<dbReference type="GO" id="GO:0003682">
    <property type="term" value="F:chromatin binding"/>
    <property type="evidence" value="ECO:0007669"/>
    <property type="project" value="TreeGrafter"/>
</dbReference>
<dbReference type="Pfam" id="PF00536">
    <property type="entry name" value="SAM_1"/>
    <property type="match status" value="1"/>
</dbReference>
<dbReference type="GeneTree" id="ENSGT00940000158264"/>
<sequence>MKNKVCSTQVSVKRRSWSWQQYLNEQKSEAAPLSLFTQSQSVPSRRNGFKVGMKLEGVDPLHPSMFCVLTVAEVIGCRLRLHIDSYSECYDFWVNSDSADIRHAGWCKDNNHRLHPPKGLSETDFDWQHYLQSTGSHAAPPTLFTCRSCGFHVGRKLEAVDRKNPGLVCVASVADVIGDRFLVHFDNWDDTYDYWCDSSSPYIHPVGWCEEQGRPLTPPQGHSNPENFLWEEYLQQTGSTAAPSSAFTLRAPHGFQVNQKLEAVDRRNPMLIRVATVTDTENYRVKVHYDGWPQQFDVWSDSDHCDLHPVGWCQRTGHPLEPPPGQTDGSEGHWLKGERRTGSSPTSPSQGVCPTRGCRGVGHIKGAKYTGHHRYTDLLSHDVFDHEGVVSHRPSPAAESSLQAALHQSVFLSAMSAQPSRDLSLCWEQHRKLLPGVSAVHAEMVQHWSVQEVSDFIESIPGCEEQAKQFRDEQIDGRAFLLLTQRDIVKIMSMKLGPALKIFNSILMFKHAEDRSQSPAEDCCQSQYDTTSLHFSSNRRAGFSS</sequence>
<feature type="repeat" description="MBT" evidence="10">
    <location>
        <begin position="17"/>
        <end position="117"/>
    </location>
</feature>
<dbReference type="InterPro" id="IPR036060">
    <property type="entry name" value="Znf_C2H2C_sf"/>
</dbReference>
<dbReference type="PANTHER" id="PTHR12247:SF78">
    <property type="entry name" value="LETHAL(3)MALIGNANT BRAIN TUMOR-LIKE PROTEIN 4"/>
    <property type="match status" value="1"/>
</dbReference>
<reference evidence="14 15" key="1">
    <citation type="journal article" date="2021" name="G3 (Bethesda)">
        <title>Improved contiguity of the threespine stickleback genome using long-read sequencing.</title>
        <authorList>
            <person name="Nath S."/>
            <person name="Shaw D.E."/>
            <person name="White M.A."/>
        </authorList>
    </citation>
    <scope>NUCLEOTIDE SEQUENCE [LARGE SCALE GENOMIC DNA]</scope>
    <source>
        <strain evidence="14 15">Lake Benthic</strain>
    </source>
</reference>
<dbReference type="GO" id="GO:0006325">
    <property type="term" value="P:chromatin organization"/>
    <property type="evidence" value="ECO:0007669"/>
    <property type="project" value="UniProtKB-KW"/>
</dbReference>
<protein>
    <recommendedName>
        <fullName evidence="13">SAM domain-containing protein</fullName>
    </recommendedName>
</protein>
<dbReference type="SUPFAM" id="SSF63748">
    <property type="entry name" value="Tudor/PWWP/MBT"/>
    <property type="match status" value="3"/>
</dbReference>
<dbReference type="GO" id="GO:0008270">
    <property type="term" value="F:zinc ion binding"/>
    <property type="evidence" value="ECO:0007669"/>
    <property type="project" value="UniProtKB-KW"/>
</dbReference>
<feature type="compositionally biased region" description="Basic and acidic residues" evidence="12">
    <location>
        <begin position="330"/>
        <end position="341"/>
    </location>
</feature>
<evidence type="ECO:0000259" key="13">
    <source>
        <dbReference type="PROSITE" id="PS50105"/>
    </source>
</evidence>
<evidence type="ECO:0000256" key="5">
    <source>
        <dbReference type="ARBA" id="ARBA00022833"/>
    </source>
</evidence>
<dbReference type="InterPro" id="IPR004092">
    <property type="entry name" value="Mbt"/>
</dbReference>
<evidence type="ECO:0000256" key="3">
    <source>
        <dbReference type="ARBA" id="ARBA00022737"/>
    </source>
</evidence>
<keyword evidence="3" id="KW-0677">Repeat</keyword>
<evidence type="ECO:0000256" key="10">
    <source>
        <dbReference type="PROSITE-ProRule" id="PRU00459"/>
    </source>
</evidence>
<feature type="region of interest" description="Disordered" evidence="12">
    <location>
        <begin position="316"/>
        <end position="355"/>
    </location>
</feature>
<feature type="compositionally biased region" description="Polar residues" evidence="12">
    <location>
        <begin position="342"/>
        <end position="352"/>
    </location>
</feature>
<keyword evidence="8" id="KW-0804">Transcription</keyword>
<dbReference type="InterPro" id="IPR002515">
    <property type="entry name" value="Znf_C2H2C"/>
</dbReference>
<evidence type="ECO:0000256" key="2">
    <source>
        <dbReference type="ARBA" id="ARBA00022723"/>
    </source>
</evidence>
<dbReference type="InterPro" id="IPR001660">
    <property type="entry name" value="SAM"/>
</dbReference>
<dbReference type="Proteomes" id="UP000007635">
    <property type="component" value="Chromosome XXI"/>
</dbReference>
<dbReference type="CDD" id="cd20101">
    <property type="entry name" value="MBT_L3MBTL1-like_rpt1"/>
    <property type="match status" value="1"/>
</dbReference>
<dbReference type="InterPro" id="IPR050548">
    <property type="entry name" value="PcG_chromatin_remod_factors"/>
</dbReference>
<dbReference type="Gene3D" id="4.10.320.30">
    <property type="match status" value="1"/>
</dbReference>
<dbReference type="CDD" id="cd09582">
    <property type="entry name" value="SAM_Scm-like-3MBT3_4"/>
    <property type="match status" value="1"/>
</dbReference>
<accession>A0AAQ4PY75</accession>
<evidence type="ECO:0000256" key="9">
    <source>
        <dbReference type="ARBA" id="ARBA00023242"/>
    </source>
</evidence>
<evidence type="ECO:0000313" key="15">
    <source>
        <dbReference type="Proteomes" id="UP000007635"/>
    </source>
</evidence>
<dbReference type="SMART" id="SM00561">
    <property type="entry name" value="MBT"/>
    <property type="match status" value="3"/>
</dbReference>
<dbReference type="GO" id="GO:0045892">
    <property type="term" value="P:negative regulation of DNA-templated transcription"/>
    <property type="evidence" value="ECO:0007669"/>
    <property type="project" value="TreeGrafter"/>
</dbReference>
<dbReference type="SUPFAM" id="SSF47769">
    <property type="entry name" value="SAM/Pointed domain"/>
    <property type="match status" value="1"/>
</dbReference>
<evidence type="ECO:0000256" key="11">
    <source>
        <dbReference type="PROSITE-ProRule" id="PRU01143"/>
    </source>
</evidence>
<dbReference type="InterPro" id="IPR013761">
    <property type="entry name" value="SAM/pointed_sf"/>
</dbReference>
<keyword evidence="9" id="KW-0539">Nucleus</keyword>
<dbReference type="Gene3D" id="2.30.30.140">
    <property type="match status" value="3"/>
</dbReference>
<dbReference type="SMART" id="SM00454">
    <property type="entry name" value="SAM"/>
    <property type="match status" value="1"/>
</dbReference>
<evidence type="ECO:0000256" key="6">
    <source>
        <dbReference type="ARBA" id="ARBA00022853"/>
    </source>
</evidence>
<organism evidence="14 15">
    <name type="scientific">Gasterosteus aculeatus aculeatus</name>
    <name type="common">three-spined stickleback</name>
    <dbReference type="NCBI Taxonomy" id="481459"/>
    <lineage>
        <taxon>Eukaryota</taxon>
        <taxon>Metazoa</taxon>
        <taxon>Chordata</taxon>
        <taxon>Craniata</taxon>
        <taxon>Vertebrata</taxon>
        <taxon>Euteleostomi</taxon>
        <taxon>Actinopterygii</taxon>
        <taxon>Neopterygii</taxon>
        <taxon>Teleostei</taxon>
        <taxon>Neoteleostei</taxon>
        <taxon>Acanthomorphata</taxon>
        <taxon>Eupercaria</taxon>
        <taxon>Perciformes</taxon>
        <taxon>Cottioidei</taxon>
        <taxon>Gasterosteales</taxon>
        <taxon>Gasterosteidae</taxon>
        <taxon>Gasterosteus</taxon>
    </lineage>
</organism>
<dbReference type="PROSITE" id="PS51802">
    <property type="entry name" value="ZF_CCHHC"/>
    <property type="match status" value="1"/>
</dbReference>
<keyword evidence="6" id="KW-0156">Chromatin regulator</keyword>
<dbReference type="Pfam" id="PF02820">
    <property type="entry name" value="MBT"/>
    <property type="match status" value="3"/>
</dbReference>
<dbReference type="PROSITE" id="PS51079">
    <property type="entry name" value="MBT"/>
    <property type="match status" value="3"/>
</dbReference>
<reference evidence="14" key="2">
    <citation type="submission" date="2025-08" db="UniProtKB">
        <authorList>
            <consortium name="Ensembl"/>
        </authorList>
    </citation>
    <scope>IDENTIFICATION</scope>
</reference>
<evidence type="ECO:0000256" key="8">
    <source>
        <dbReference type="ARBA" id="ARBA00023163"/>
    </source>
</evidence>
<feature type="repeat" description="MBT" evidence="10">
    <location>
        <begin position="125"/>
        <end position="219"/>
    </location>
</feature>
<evidence type="ECO:0000256" key="12">
    <source>
        <dbReference type="SAM" id="MobiDB-lite"/>
    </source>
</evidence>
<dbReference type="AlphaFoldDB" id="A0AAQ4PY75"/>
<dbReference type="SUPFAM" id="SSF103637">
    <property type="entry name" value="CCHHC domain"/>
    <property type="match status" value="1"/>
</dbReference>
<reference evidence="14" key="3">
    <citation type="submission" date="2025-09" db="UniProtKB">
        <authorList>
            <consortium name="Ensembl"/>
        </authorList>
    </citation>
    <scope>IDENTIFICATION</scope>
</reference>
<name>A0AAQ4PY75_GASAC</name>
<keyword evidence="5" id="KW-0862">Zinc</keyword>
<keyword evidence="2" id="KW-0479">Metal-binding</keyword>
<keyword evidence="4 11" id="KW-0863">Zinc-finger</keyword>
<dbReference type="Ensembl" id="ENSGACT00000064284.1">
    <property type="protein sequence ID" value="ENSGACP00000043682.1"/>
    <property type="gene ID" value="ENSGACG00000001138.2"/>
</dbReference>
<keyword evidence="7" id="KW-0805">Transcription regulation</keyword>
<feature type="domain" description="SAM" evidence="13">
    <location>
        <begin position="448"/>
        <end position="512"/>
    </location>
</feature>
<dbReference type="Gene3D" id="1.10.150.50">
    <property type="entry name" value="Transcription Factor, Ets-1"/>
    <property type="match status" value="1"/>
</dbReference>